<feature type="repeat" description="MBT" evidence="5">
    <location>
        <begin position="110"/>
        <end position="209"/>
    </location>
</feature>
<dbReference type="SUPFAM" id="SSF47769">
    <property type="entry name" value="SAM/Pointed domain"/>
    <property type="match status" value="1"/>
</dbReference>
<accession>A0ABM4CD35</accession>
<keyword evidence="2" id="KW-0678">Repressor</keyword>
<evidence type="ECO:0000313" key="8">
    <source>
        <dbReference type="Proteomes" id="UP001652625"/>
    </source>
</evidence>
<keyword evidence="3" id="KW-0677">Repeat</keyword>
<dbReference type="InterPro" id="IPR013761">
    <property type="entry name" value="SAM/pointed_sf"/>
</dbReference>
<evidence type="ECO:0000256" key="4">
    <source>
        <dbReference type="ARBA" id="ARBA00023242"/>
    </source>
</evidence>
<dbReference type="Pfam" id="PF00536">
    <property type="entry name" value="SAM_1"/>
    <property type="match status" value="1"/>
</dbReference>
<dbReference type="PROSITE" id="PS51079">
    <property type="entry name" value="MBT"/>
    <property type="match status" value="2"/>
</dbReference>
<gene>
    <name evidence="9" type="primary">LOC100198609</name>
</gene>
<feature type="region of interest" description="Disordered" evidence="6">
    <location>
        <begin position="1490"/>
        <end position="1524"/>
    </location>
</feature>
<reference evidence="9" key="1">
    <citation type="submission" date="2025-08" db="UniProtKB">
        <authorList>
            <consortium name="RefSeq"/>
        </authorList>
    </citation>
    <scope>IDENTIFICATION</scope>
</reference>
<dbReference type="SMART" id="SM00561">
    <property type="entry name" value="MBT"/>
    <property type="match status" value="3"/>
</dbReference>
<dbReference type="SMART" id="SM00454">
    <property type="entry name" value="SAM"/>
    <property type="match status" value="1"/>
</dbReference>
<protein>
    <submittedName>
        <fullName evidence="9">Uncharacterized protein LOC100198609 isoform X3</fullName>
    </submittedName>
</protein>
<feature type="repeat" description="MBT" evidence="5">
    <location>
        <begin position="217"/>
        <end position="323"/>
    </location>
</feature>
<dbReference type="InterPro" id="IPR021987">
    <property type="entry name" value="SLED"/>
</dbReference>
<evidence type="ECO:0000313" key="9">
    <source>
        <dbReference type="RefSeq" id="XP_065659574.1"/>
    </source>
</evidence>
<evidence type="ECO:0000256" key="3">
    <source>
        <dbReference type="ARBA" id="ARBA00022737"/>
    </source>
</evidence>
<name>A0ABM4CD35_HYDVU</name>
<evidence type="ECO:0000256" key="6">
    <source>
        <dbReference type="SAM" id="MobiDB-lite"/>
    </source>
</evidence>
<keyword evidence="4" id="KW-0539">Nucleus</keyword>
<keyword evidence="8" id="KW-1185">Reference proteome</keyword>
<evidence type="ECO:0000259" key="7">
    <source>
        <dbReference type="SMART" id="SM00454"/>
    </source>
</evidence>
<dbReference type="InterPro" id="IPR001660">
    <property type="entry name" value="SAM"/>
</dbReference>
<dbReference type="Gene3D" id="2.30.30.140">
    <property type="match status" value="3"/>
</dbReference>
<proteinExistence type="predicted"/>
<organism evidence="8 9">
    <name type="scientific">Hydra vulgaris</name>
    <name type="common">Hydra</name>
    <name type="synonym">Hydra attenuata</name>
    <dbReference type="NCBI Taxonomy" id="6087"/>
    <lineage>
        <taxon>Eukaryota</taxon>
        <taxon>Metazoa</taxon>
        <taxon>Cnidaria</taxon>
        <taxon>Hydrozoa</taxon>
        <taxon>Hydroidolina</taxon>
        <taxon>Anthoathecata</taxon>
        <taxon>Aplanulata</taxon>
        <taxon>Hydridae</taxon>
        <taxon>Hydra</taxon>
    </lineage>
</organism>
<dbReference type="SUPFAM" id="SSF63748">
    <property type="entry name" value="Tudor/PWWP/MBT"/>
    <property type="match status" value="3"/>
</dbReference>
<comment type="subcellular location">
    <subcellularLocation>
        <location evidence="1">Nucleus</location>
    </subcellularLocation>
</comment>
<dbReference type="Gene3D" id="3.90.1150.190">
    <property type="entry name" value="SLED domain"/>
    <property type="match status" value="1"/>
</dbReference>
<evidence type="ECO:0000256" key="2">
    <source>
        <dbReference type="ARBA" id="ARBA00022491"/>
    </source>
</evidence>
<feature type="domain" description="SAM" evidence="7">
    <location>
        <begin position="1582"/>
        <end position="1648"/>
    </location>
</feature>
<dbReference type="RefSeq" id="XP_065659574.1">
    <property type="nucleotide sequence ID" value="XM_065803502.1"/>
</dbReference>
<evidence type="ECO:0000256" key="5">
    <source>
        <dbReference type="PROSITE-ProRule" id="PRU00459"/>
    </source>
</evidence>
<sequence>MKITIIIRVQNKIILCAMQKEAEKCLQRQTEAISPNQSEESFGNKGQEFKYTNCGFCQGIIPKYYVQRNGAVTHCSKICSEMTKIMKNESPHSLRNSSSDPQNKEKFSQRHWSFYKEVLKERAAPTFAFSQLTEPVGSLEPGMKLECLDINNPVNYCVATVIQVLGHRLKIRYDGFGDDSSSDVWFNFQADELYPIGWCASHGYPLQPPTGISSTLAEWKSFLTRTLTGALAAPNDLFKKVENRRALKCHSYLIGDKIEVIHPKKTSVIVPAIITKSLGPYYFLVTCDSMPGISSYTFYGYADCPGIFPKGWCESKGLELVIPPEGKGDVHMLFKPDMNIDLGGLKKNRMCSFKLGAKLEALYDDYVRIATVAEIFGGVALLAFDGSSDVHFIDKRCTNIYPIGWSENTDSVLFTPLGLVTFVKIMKPVKGKVQSASFATFKDLSELNLAKSFEHKQPVDYVDKTLITKSDSKSHDSSSLLASKNNLNMEKFILWLLNNYEFSIGSEVVVSRLLEKYARQSKAPCLSTGIPVILNLFPGTTSITKLFNKNYIQCILNLKASKFEKKGFPIYVKDAVDFLQKCNVSFKMGTDKVVFYMGVGDSFTLPEDQQLLFVESKAKANSNVLVVSQQINDSTFSNFLFYFGDKPCSPPFKEINTFEEFCAMIKLCTMAKPCSGISQKEVKSEFSSLFVKNNQSGVLFSRTCNLVVYSNQGSVCSQCSLCEFKINDSPELSSPSPSVLIEDCFNSKDDSSLPLPDIQIFLNQWCYQGSLFDPAKISKMKPKTPKERPAEVLKCLIEILISVANSKDQLLEIIEAGFGTRIFNKAKDKVVKKGLFRFNTKKKIERFLVRLTKKLGSCENFLSLEDRDCNKDCQNTYYGGFVKREKKDFVQMKTKSESTETITDITCQGTNGSTVNNIAQHECSSQPFKMTNNKQLILQPQTFNLSQMSENTSCKVSKSLPNDSPICYVVLTKEDNLVNPIQSNSVPSTPLLSVSTLIPPISLHVNASYPKHSMLSSTPKVTQMIENISKTTLLMDIDEPSRSTISKSEVPNELPMMKQNNSSVSLPNLSDFQHRESSPHSHLYKQNNIPDMLPPTYQDVVQNHNRNQYENHQYVENTCHTMEPAEKQMHVHKMHHGNARVKYVLPAQDRDIHDGKQFISSHYIDGLDKMFQGQVHYPTQRTVSPSSGNICSPLHSPPALRPPPSLHTRSLPLHSPPTLLASPDVRPMFDFISSSNSTPNYQNIRTLTYMQPEKTYTIAHTNVHMPKLPPNFESCQQRTQNHPKPIKFHNIERPQAQKLQYNGNLHLQPMHQPNHVEKQRISPIKSKSFIPSDKKNSVSYIPIQASSKDNFVYVPVNSVNDVQPVVLYQSNQNKTDQGRQIIIPLHSKDDGRTLKDKIKTPYTTVCIQGIQQANYIAKSYSKSVKNNTTISNTPIKISLSSDIKSEYVTKAESSNLSETKKAESCVENIESEPSYKKLNDFPENVSEALVETNSNSSHLKSEENHKKKKKRGRPPSAIKTNDDSSIISNLPIPCASPLTLQDSNNVSNHLLMETFKKQQDRNNRIKFLIDPISKVPDLPNNPELWSPSDVKKFLLATDCNVHAEVLFKEEVDGRSFLLITQEALVEFMGMRLGPALKIASYAAQLRAQLRVQNINLADGRNSPSHISKIKKARLNDTISKLQGKKISKESSSKTMFNSPQVSYDKIQTSAVEDDLESDKLDSYSSYKNTVSDNVCDNNIKENSCEKSIKFSTNASENKKNNSSPSESRNKTYVTNIKNSFLYSGNLSYPSKCNENVTDNIDRDKKLMDLDVPCEHINSNNYQDSGFPCIKKLPQEQFQLSEPFISSQSFS</sequence>
<dbReference type="CDD" id="cd20095">
    <property type="entry name" value="MBT_SFMBT_rpt3"/>
    <property type="match status" value="1"/>
</dbReference>
<dbReference type="Proteomes" id="UP001652625">
    <property type="component" value="Chromosome 08"/>
</dbReference>
<dbReference type="InterPro" id="IPR038348">
    <property type="entry name" value="SLED_sf"/>
</dbReference>
<dbReference type="GeneID" id="100198609"/>
<dbReference type="PANTHER" id="PTHR12247">
    <property type="entry name" value="POLYCOMB GROUP PROTEIN"/>
    <property type="match status" value="1"/>
</dbReference>
<dbReference type="Pfam" id="PF02820">
    <property type="entry name" value="MBT"/>
    <property type="match status" value="3"/>
</dbReference>
<evidence type="ECO:0000256" key="1">
    <source>
        <dbReference type="ARBA" id="ARBA00004123"/>
    </source>
</evidence>
<dbReference type="Pfam" id="PF12140">
    <property type="entry name" value="SLED"/>
    <property type="match status" value="1"/>
</dbReference>
<dbReference type="CDD" id="cd09509">
    <property type="entry name" value="SAM_Polycomb"/>
    <property type="match status" value="1"/>
</dbReference>
<dbReference type="Gene3D" id="1.10.150.50">
    <property type="entry name" value="Transcription Factor, Ets-1"/>
    <property type="match status" value="1"/>
</dbReference>
<dbReference type="InterPro" id="IPR004092">
    <property type="entry name" value="Mbt"/>
</dbReference>
<dbReference type="InterPro" id="IPR050548">
    <property type="entry name" value="PcG_chromatin_remod_factors"/>
</dbReference>